<evidence type="ECO:0000256" key="1">
    <source>
        <dbReference type="ARBA" id="ARBA00004651"/>
    </source>
</evidence>
<keyword evidence="2 6" id="KW-1003">Cell membrane</keyword>
<sequence>MEYIQELYKLAQNYWILTLLVGLFSTFIESFLPVLPLVAIVTANAAIFGLFGGLLLSWIGSGLGTISVFLIISKFNDNKLFDKLRNEKTEKVVSWTEKKGFKLLFIAYACPFMPGCLVTVASAFCKRKLNHFIPAMLAGKFVMFLVVSYIGSDIIGFIKNPVKILVFSVLVALSWKIGSKINKNIEEHEDI</sequence>
<dbReference type="PANTHER" id="PTHR12677">
    <property type="entry name" value="GOLGI APPARATUS MEMBRANE PROTEIN TVP38-RELATED"/>
    <property type="match status" value="1"/>
</dbReference>
<dbReference type="Pfam" id="PF09335">
    <property type="entry name" value="VTT_dom"/>
    <property type="match status" value="1"/>
</dbReference>
<evidence type="ECO:0000256" key="6">
    <source>
        <dbReference type="RuleBase" id="RU366058"/>
    </source>
</evidence>
<evidence type="ECO:0000256" key="3">
    <source>
        <dbReference type="ARBA" id="ARBA00022692"/>
    </source>
</evidence>
<evidence type="ECO:0000256" key="5">
    <source>
        <dbReference type="ARBA" id="ARBA00023136"/>
    </source>
</evidence>
<dbReference type="Proteomes" id="UP000243255">
    <property type="component" value="Unassembled WGS sequence"/>
</dbReference>
<dbReference type="OrthoDB" id="1651121at2"/>
<proteinExistence type="inferred from homology"/>
<accession>A0A1M5N6M4</accession>
<dbReference type="AlphaFoldDB" id="A0A1M5N6M4"/>
<keyword evidence="3 6" id="KW-0812">Transmembrane</keyword>
<dbReference type="RefSeq" id="WP_073125133.1">
    <property type="nucleotide sequence ID" value="NZ_BAABCH010000102.1"/>
</dbReference>
<evidence type="ECO:0000256" key="2">
    <source>
        <dbReference type="ARBA" id="ARBA00022475"/>
    </source>
</evidence>
<evidence type="ECO:0000313" key="9">
    <source>
        <dbReference type="Proteomes" id="UP000243255"/>
    </source>
</evidence>
<keyword evidence="4 6" id="KW-1133">Transmembrane helix</keyword>
<protein>
    <recommendedName>
        <fullName evidence="6">TVP38/TMEM64 family membrane protein</fullName>
    </recommendedName>
</protein>
<dbReference type="EMBL" id="FQWX01000009">
    <property type="protein sequence ID" value="SHG85082.1"/>
    <property type="molecule type" value="Genomic_DNA"/>
</dbReference>
<comment type="caution">
    <text evidence="6">Lacks conserved residue(s) required for the propagation of feature annotation.</text>
</comment>
<gene>
    <name evidence="8" type="ORF">SAMN04488530_10924</name>
</gene>
<keyword evidence="5 6" id="KW-0472">Membrane</keyword>
<evidence type="ECO:0000313" key="8">
    <source>
        <dbReference type="EMBL" id="SHG85082.1"/>
    </source>
</evidence>
<feature type="transmembrane region" description="Helical" evidence="6">
    <location>
        <begin position="132"/>
        <end position="151"/>
    </location>
</feature>
<evidence type="ECO:0000256" key="4">
    <source>
        <dbReference type="ARBA" id="ARBA00022989"/>
    </source>
</evidence>
<feature type="transmembrane region" description="Helical" evidence="6">
    <location>
        <begin position="103"/>
        <end position="125"/>
    </location>
</feature>
<comment type="similarity">
    <text evidence="6">Belongs to the TVP38/TMEM64 family.</text>
</comment>
<evidence type="ECO:0000259" key="7">
    <source>
        <dbReference type="Pfam" id="PF09335"/>
    </source>
</evidence>
<name>A0A1M5N6M4_9FIRM</name>
<feature type="domain" description="VTT" evidence="7">
    <location>
        <begin position="36"/>
        <end position="152"/>
    </location>
</feature>
<feature type="transmembrane region" description="Helical" evidence="6">
    <location>
        <begin position="47"/>
        <end position="72"/>
    </location>
</feature>
<reference evidence="9" key="1">
    <citation type="submission" date="2016-11" db="EMBL/GenBank/DDBJ databases">
        <authorList>
            <person name="Varghese N."/>
            <person name="Submissions S."/>
        </authorList>
    </citation>
    <scope>NUCLEOTIDE SEQUENCE [LARGE SCALE GENOMIC DNA]</scope>
    <source>
        <strain evidence="9">DSM 2635</strain>
    </source>
</reference>
<dbReference type="InterPro" id="IPR015414">
    <property type="entry name" value="TMEM64"/>
</dbReference>
<dbReference type="InterPro" id="IPR032816">
    <property type="entry name" value="VTT_dom"/>
</dbReference>
<dbReference type="GO" id="GO:0005886">
    <property type="term" value="C:plasma membrane"/>
    <property type="evidence" value="ECO:0007669"/>
    <property type="project" value="UniProtKB-SubCell"/>
</dbReference>
<organism evidence="8 9">
    <name type="scientific">Asaccharospora irregularis DSM 2635</name>
    <dbReference type="NCBI Taxonomy" id="1121321"/>
    <lineage>
        <taxon>Bacteria</taxon>
        <taxon>Bacillati</taxon>
        <taxon>Bacillota</taxon>
        <taxon>Clostridia</taxon>
        <taxon>Peptostreptococcales</taxon>
        <taxon>Peptostreptococcaceae</taxon>
        <taxon>Asaccharospora</taxon>
    </lineage>
</organism>
<dbReference type="STRING" id="1121321.SAMN04488530_10924"/>
<feature type="transmembrane region" description="Helical" evidence="6">
    <location>
        <begin position="14"/>
        <end position="35"/>
    </location>
</feature>
<dbReference type="PANTHER" id="PTHR12677:SF55">
    <property type="entry name" value="UNDECAPRENYL PHOSPHATE TRANSPORTER SAOUHSC_00901-RELATED"/>
    <property type="match status" value="1"/>
</dbReference>
<keyword evidence="9" id="KW-1185">Reference proteome</keyword>
<comment type="subcellular location">
    <subcellularLocation>
        <location evidence="1 6">Cell membrane</location>
        <topology evidence="1 6">Multi-pass membrane protein</topology>
    </subcellularLocation>
</comment>